<accession>W7Y7B5</accession>
<comment type="caution">
    <text evidence="2">The sequence shown here is derived from an EMBL/GenBank/DDBJ whole genome shotgun (WGS) entry which is preliminary data.</text>
</comment>
<feature type="region of interest" description="Disordered" evidence="1">
    <location>
        <begin position="32"/>
        <end position="78"/>
    </location>
</feature>
<dbReference type="STRING" id="869213.GCA_000517085_00327"/>
<organism evidence="2 3">
    <name type="scientific">Saccharicrinis fermentans DSM 9555 = JCM 21142</name>
    <dbReference type="NCBI Taxonomy" id="869213"/>
    <lineage>
        <taxon>Bacteria</taxon>
        <taxon>Pseudomonadati</taxon>
        <taxon>Bacteroidota</taxon>
        <taxon>Bacteroidia</taxon>
        <taxon>Marinilabiliales</taxon>
        <taxon>Marinilabiliaceae</taxon>
        <taxon>Saccharicrinis</taxon>
    </lineage>
</organism>
<name>W7Y7B5_9BACT</name>
<evidence type="ECO:0000313" key="3">
    <source>
        <dbReference type="Proteomes" id="UP000019402"/>
    </source>
</evidence>
<dbReference type="EMBL" id="BAMD01000038">
    <property type="protein sequence ID" value="GAF04142.1"/>
    <property type="molecule type" value="Genomic_DNA"/>
</dbReference>
<reference evidence="2 3" key="1">
    <citation type="journal article" date="2014" name="Genome Announc.">
        <title>Draft Genome Sequence of Cytophaga fermentans JCM 21142T, a Facultative Anaerobe Isolated from Marine Mud.</title>
        <authorList>
            <person name="Starns D."/>
            <person name="Oshima K."/>
            <person name="Suda W."/>
            <person name="Iino T."/>
            <person name="Yuki M."/>
            <person name="Inoue J."/>
            <person name="Kitamura K."/>
            <person name="Iida T."/>
            <person name="Darby A."/>
            <person name="Hattori M."/>
            <person name="Ohkuma M."/>
        </authorList>
    </citation>
    <scope>NUCLEOTIDE SEQUENCE [LARGE SCALE GENOMIC DNA]</scope>
    <source>
        <strain evidence="2 3">JCM 21142</strain>
    </source>
</reference>
<dbReference type="AlphaFoldDB" id="W7Y7B5"/>
<protein>
    <submittedName>
        <fullName evidence="2">Uncharacterized protein</fullName>
    </submittedName>
</protein>
<gene>
    <name evidence="2" type="ORF">JCM21142_72838</name>
</gene>
<evidence type="ECO:0000256" key="1">
    <source>
        <dbReference type="SAM" id="MobiDB-lite"/>
    </source>
</evidence>
<dbReference type="Proteomes" id="UP000019402">
    <property type="component" value="Unassembled WGS sequence"/>
</dbReference>
<keyword evidence="3" id="KW-1185">Reference proteome</keyword>
<sequence>MMMKGKKLTKKIYSKPQLEVVNVDHEISLVMASVPDPGEGGGGGDLPSASAVTSSPIPEFNSSSESSVFGGSAPDYSN</sequence>
<evidence type="ECO:0000313" key="2">
    <source>
        <dbReference type="EMBL" id="GAF04142.1"/>
    </source>
</evidence>
<feature type="compositionally biased region" description="Low complexity" evidence="1">
    <location>
        <begin position="54"/>
        <end position="72"/>
    </location>
</feature>
<proteinExistence type="predicted"/>